<feature type="transmembrane region" description="Helical" evidence="6">
    <location>
        <begin position="117"/>
        <end position="137"/>
    </location>
</feature>
<name>A0AA38S1J6_9PEZI</name>
<evidence type="ECO:0000256" key="2">
    <source>
        <dbReference type="ARBA" id="ARBA00008816"/>
    </source>
</evidence>
<comment type="similarity">
    <text evidence="2">Belongs to the PA-phosphatase related phosphoesterase family.</text>
</comment>
<feature type="domain" description="Phosphatidic acid phosphatase type 2/haloperoxidase" evidence="7">
    <location>
        <begin position="120"/>
        <end position="292"/>
    </location>
</feature>
<sequence length="347" mass="38123">MSPSRANSGRHGDRPSLALSSQGRGNNILASFARFWNRSYASDYLGFAALLTAYLLIQFFVEPFHRMFHINDLRISFPYAEVERVPLTLDFVYALFIPLAVLVLHNVVARSSGHKHHVTILGFAIALVLTSFLTDLVKNTVGRPRPDLLARCKPAADTPQDTLVTIAVCTEPAHHKLHDGWRSFPSGHSSFSFAGLGYLSLFLAGQMSIFAHGVVVAPYPSEETETEVGSPRHAEGGAEKLVRADLGRALLCLTPLLGAAWIAISRCQDYRHDVYDVSVGALLGWTVAYWSYRRYWPRVSSPRCHEPYAGPPAAAADRGRGGKTVLSSGYGRLRDEEEGLAGDTHVH</sequence>
<dbReference type="PANTHER" id="PTHR10165:SF35">
    <property type="entry name" value="RE23632P"/>
    <property type="match status" value="1"/>
</dbReference>
<feature type="transmembrane region" description="Helical" evidence="6">
    <location>
        <begin position="191"/>
        <end position="211"/>
    </location>
</feature>
<dbReference type="Pfam" id="PF01569">
    <property type="entry name" value="PAP2"/>
    <property type="match status" value="1"/>
</dbReference>
<dbReference type="InterPro" id="IPR036938">
    <property type="entry name" value="PAP2/HPO_sf"/>
</dbReference>
<proteinExistence type="inferred from homology"/>
<organism evidence="8 9">
    <name type="scientific">Coniochaeta hoffmannii</name>
    <dbReference type="NCBI Taxonomy" id="91930"/>
    <lineage>
        <taxon>Eukaryota</taxon>
        <taxon>Fungi</taxon>
        <taxon>Dikarya</taxon>
        <taxon>Ascomycota</taxon>
        <taxon>Pezizomycotina</taxon>
        <taxon>Sordariomycetes</taxon>
        <taxon>Sordariomycetidae</taxon>
        <taxon>Coniochaetales</taxon>
        <taxon>Coniochaetaceae</taxon>
        <taxon>Coniochaeta</taxon>
    </lineage>
</organism>
<dbReference type="GO" id="GO:0006644">
    <property type="term" value="P:phospholipid metabolic process"/>
    <property type="evidence" value="ECO:0007669"/>
    <property type="project" value="InterPro"/>
</dbReference>
<evidence type="ECO:0000256" key="1">
    <source>
        <dbReference type="ARBA" id="ARBA00004141"/>
    </source>
</evidence>
<evidence type="ECO:0000256" key="6">
    <source>
        <dbReference type="SAM" id="Phobius"/>
    </source>
</evidence>
<evidence type="ECO:0000313" key="8">
    <source>
        <dbReference type="EMBL" id="KAJ9152243.1"/>
    </source>
</evidence>
<dbReference type="GO" id="GO:0016020">
    <property type="term" value="C:membrane"/>
    <property type="evidence" value="ECO:0007669"/>
    <property type="project" value="UniProtKB-SubCell"/>
</dbReference>
<feature type="transmembrane region" description="Helical" evidence="6">
    <location>
        <begin position="44"/>
        <end position="64"/>
    </location>
</feature>
<protein>
    <submittedName>
        <fullName evidence="8">PAP2-domain-containing protein</fullName>
    </submittedName>
</protein>
<accession>A0AA38S1J6</accession>
<evidence type="ECO:0000256" key="3">
    <source>
        <dbReference type="ARBA" id="ARBA00022692"/>
    </source>
</evidence>
<evidence type="ECO:0000256" key="4">
    <source>
        <dbReference type="ARBA" id="ARBA00022989"/>
    </source>
</evidence>
<comment type="subcellular location">
    <subcellularLocation>
        <location evidence="1">Membrane</location>
        <topology evidence="1">Multi-pass membrane protein</topology>
    </subcellularLocation>
</comment>
<dbReference type="Gene3D" id="1.20.144.10">
    <property type="entry name" value="Phosphatidic acid phosphatase type 2/haloperoxidase"/>
    <property type="match status" value="1"/>
</dbReference>
<dbReference type="PANTHER" id="PTHR10165">
    <property type="entry name" value="LIPID PHOSPHATE PHOSPHATASE"/>
    <property type="match status" value="1"/>
</dbReference>
<dbReference type="SMART" id="SM00014">
    <property type="entry name" value="acidPPc"/>
    <property type="match status" value="1"/>
</dbReference>
<keyword evidence="9" id="KW-1185">Reference proteome</keyword>
<dbReference type="InterPro" id="IPR000326">
    <property type="entry name" value="PAP2/HPO"/>
</dbReference>
<dbReference type="EMBL" id="JANBVN010000058">
    <property type="protein sequence ID" value="KAJ9152243.1"/>
    <property type="molecule type" value="Genomic_DNA"/>
</dbReference>
<keyword evidence="4 6" id="KW-1133">Transmembrane helix</keyword>
<dbReference type="GO" id="GO:0008195">
    <property type="term" value="F:phosphatidate phosphatase activity"/>
    <property type="evidence" value="ECO:0007669"/>
    <property type="project" value="TreeGrafter"/>
</dbReference>
<dbReference type="SUPFAM" id="SSF48317">
    <property type="entry name" value="Acid phosphatase/Vanadium-dependent haloperoxidase"/>
    <property type="match status" value="1"/>
</dbReference>
<keyword evidence="5 6" id="KW-0472">Membrane</keyword>
<dbReference type="Proteomes" id="UP001174691">
    <property type="component" value="Unassembled WGS sequence"/>
</dbReference>
<gene>
    <name evidence="8" type="ORF">NKR19_g4582</name>
</gene>
<dbReference type="GO" id="GO:0046839">
    <property type="term" value="P:phospholipid dephosphorylation"/>
    <property type="evidence" value="ECO:0007669"/>
    <property type="project" value="TreeGrafter"/>
</dbReference>
<evidence type="ECO:0000256" key="5">
    <source>
        <dbReference type="ARBA" id="ARBA00023136"/>
    </source>
</evidence>
<reference evidence="8" key="1">
    <citation type="submission" date="2022-07" db="EMBL/GenBank/DDBJ databases">
        <title>Fungi with potential for degradation of polypropylene.</title>
        <authorList>
            <person name="Gostincar C."/>
        </authorList>
    </citation>
    <scope>NUCLEOTIDE SEQUENCE</scope>
    <source>
        <strain evidence="8">EXF-13287</strain>
    </source>
</reference>
<dbReference type="InterPro" id="IPR043216">
    <property type="entry name" value="PAP-like"/>
</dbReference>
<evidence type="ECO:0000313" key="9">
    <source>
        <dbReference type="Proteomes" id="UP001174691"/>
    </source>
</evidence>
<evidence type="ECO:0000259" key="7">
    <source>
        <dbReference type="SMART" id="SM00014"/>
    </source>
</evidence>
<dbReference type="AlphaFoldDB" id="A0AA38S1J6"/>
<feature type="transmembrane region" description="Helical" evidence="6">
    <location>
        <begin position="85"/>
        <end position="105"/>
    </location>
</feature>
<keyword evidence="3 6" id="KW-0812">Transmembrane</keyword>
<dbReference type="CDD" id="cd03390">
    <property type="entry name" value="PAP2_containing_1_like"/>
    <property type="match status" value="1"/>
</dbReference>
<comment type="caution">
    <text evidence="8">The sequence shown here is derived from an EMBL/GenBank/DDBJ whole genome shotgun (WGS) entry which is preliminary data.</text>
</comment>